<dbReference type="Proteomes" id="UP000186895">
    <property type="component" value="Unassembled WGS sequence"/>
</dbReference>
<evidence type="ECO:0008006" key="3">
    <source>
        <dbReference type="Google" id="ProtNLM"/>
    </source>
</evidence>
<dbReference type="AlphaFoldDB" id="A0A1N6R509"/>
<evidence type="ECO:0000313" key="1">
    <source>
        <dbReference type="EMBL" id="SIQ23722.1"/>
    </source>
</evidence>
<gene>
    <name evidence="1" type="ORF">SAMN05421647_103106</name>
</gene>
<organism evidence="1 2">
    <name type="scientific">Marinobacterium stanieri</name>
    <dbReference type="NCBI Taxonomy" id="49186"/>
    <lineage>
        <taxon>Bacteria</taxon>
        <taxon>Pseudomonadati</taxon>
        <taxon>Pseudomonadota</taxon>
        <taxon>Gammaproteobacteria</taxon>
        <taxon>Oceanospirillales</taxon>
        <taxon>Oceanospirillaceae</taxon>
        <taxon>Marinobacterium</taxon>
    </lineage>
</organism>
<reference evidence="1 2" key="1">
    <citation type="submission" date="2017-01" db="EMBL/GenBank/DDBJ databases">
        <authorList>
            <person name="Mah S.A."/>
            <person name="Swanson W.J."/>
            <person name="Moy G.W."/>
            <person name="Vacquier V.D."/>
        </authorList>
    </citation>
    <scope>NUCLEOTIDE SEQUENCE [LARGE SCALE GENOMIC DNA]</scope>
    <source>
        <strain evidence="1 2">DSM 7027</strain>
    </source>
</reference>
<name>A0A1N6R509_9GAMM</name>
<protein>
    <recommendedName>
        <fullName evidence="3">4,5-DOPA dioxygenase extradiol</fullName>
    </recommendedName>
</protein>
<evidence type="ECO:0000313" key="2">
    <source>
        <dbReference type="Proteomes" id="UP000186895"/>
    </source>
</evidence>
<proteinExistence type="predicted"/>
<dbReference type="STRING" id="49186.SAMN05421647_103106"/>
<dbReference type="EMBL" id="FTMN01000003">
    <property type="protein sequence ID" value="SIQ23722.1"/>
    <property type="molecule type" value="Genomic_DNA"/>
</dbReference>
<keyword evidence="2" id="KW-1185">Reference proteome</keyword>
<sequence length="54" mass="5873">MKRRNFLAGLGLIGMPHPLALAELKNSLPRTDTLPALFIGHGSPMNAIESNRFS</sequence>
<accession>A0A1N6R509</accession>